<feature type="region of interest" description="Disordered" evidence="1">
    <location>
        <begin position="181"/>
        <end position="203"/>
    </location>
</feature>
<evidence type="ECO:0000256" key="1">
    <source>
        <dbReference type="SAM" id="MobiDB-lite"/>
    </source>
</evidence>
<protein>
    <recommendedName>
        <fullName evidence="4">PPE family protein</fullName>
    </recommendedName>
</protein>
<sequence>MLARGRALADAAETSGAGTEPAYAPERERFAAYTHAEIWQQVREALDPAALGETAEAWRTGADTLAEAFQTFADATAREFARWSGSSAEAASRATRSFVTLGTQAHEVCRTVQRLIELDRDVAQTIRAAIPPPARYVPLADPVAEVVLGGRRRMQHERAAAEVEADVRDIMTYVYSPTMPATGDRVPRFGPPDPGPAGGSAAR</sequence>
<organism evidence="2 3">
    <name type="scientific">Nocardia higoensis</name>
    <dbReference type="NCBI Taxonomy" id="228599"/>
    <lineage>
        <taxon>Bacteria</taxon>
        <taxon>Bacillati</taxon>
        <taxon>Actinomycetota</taxon>
        <taxon>Actinomycetes</taxon>
        <taxon>Mycobacteriales</taxon>
        <taxon>Nocardiaceae</taxon>
        <taxon>Nocardia</taxon>
    </lineage>
</organism>
<gene>
    <name evidence="2" type="ORF">IU449_23490</name>
</gene>
<reference evidence="2 3" key="1">
    <citation type="submission" date="2020-10" db="EMBL/GenBank/DDBJ databases">
        <title>Identification of Nocardia species via Next-generation sequencing and recognition of intraspecies genetic diversity.</title>
        <authorList>
            <person name="Li P."/>
            <person name="Li P."/>
            <person name="Lu B."/>
        </authorList>
    </citation>
    <scope>NUCLEOTIDE SEQUENCE [LARGE SCALE GENOMIC DNA]</scope>
    <source>
        <strain evidence="2 3">BJ06-0143</strain>
    </source>
</reference>
<feature type="region of interest" description="Disordered" evidence="1">
    <location>
        <begin position="1"/>
        <end position="23"/>
    </location>
</feature>
<comment type="caution">
    <text evidence="2">The sequence shown here is derived from an EMBL/GenBank/DDBJ whole genome shotgun (WGS) entry which is preliminary data.</text>
</comment>
<evidence type="ECO:0000313" key="3">
    <source>
        <dbReference type="Proteomes" id="UP000707731"/>
    </source>
</evidence>
<keyword evidence="3" id="KW-1185">Reference proteome</keyword>
<accession>A0ABS0DG85</accession>
<dbReference type="InterPro" id="IPR038332">
    <property type="entry name" value="PPE_sf"/>
</dbReference>
<dbReference type="EMBL" id="JADLQN010000005">
    <property type="protein sequence ID" value="MBF6357475.1"/>
    <property type="molecule type" value="Genomic_DNA"/>
</dbReference>
<evidence type="ECO:0000313" key="2">
    <source>
        <dbReference type="EMBL" id="MBF6357475.1"/>
    </source>
</evidence>
<dbReference type="Proteomes" id="UP000707731">
    <property type="component" value="Unassembled WGS sequence"/>
</dbReference>
<proteinExistence type="predicted"/>
<dbReference type="Gene3D" id="1.20.1260.20">
    <property type="entry name" value="PPE superfamily"/>
    <property type="match status" value="1"/>
</dbReference>
<evidence type="ECO:0008006" key="4">
    <source>
        <dbReference type="Google" id="ProtNLM"/>
    </source>
</evidence>
<name>A0ABS0DG85_9NOCA</name>